<dbReference type="NCBIfam" id="TIGR02234">
    <property type="entry name" value="trp_oprn_chp"/>
    <property type="match status" value="1"/>
</dbReference>
<keyword evidence="2" id="KW-0472">Membrane</keyword>
<sequence>MRALAAALLLGVLGSSLVLLAAGKTWSRGTAAFGQAGLPVHADGGQTTALPGALALVGLASLVAVFAVRRIGRVLVSALLALSGLGVAVVVPARSGGHGALDAAAARATGLTTVGASGVSTTSWPAVAVAGGVLLLLAGLLALRYGRHWPAMSGTGRYDRTGGRTAGPRRAAPAPVDPDRAEDLWKALDRGEDPTR</sequence>
<keyword evidence="5" id="KW-1185">Reference proteome</keyword>
<feature type="signal peptide" evidence="3">
    <location>
        <begin position="1"/>
        <end position="21"/>
    </location>
</feature>
<dbReference type="Pfam" id="PF09534">
    <property type="entry name" value="Trp_oprn_chp"/>
    <property type="match status" value="1"/>
</dbReference>
<evidence type="ECO:0000256" key="3">
    <source>
        <dbReference type="SAM" id="SignalP"/>
    </source>
</evidence>
<dbReference type="Proteomes" id="UP001344658">
    <property type="component" value="Unassembled WGS sequence"/>
</dbReference>
<protein>
    <submittedName>
        <fullName evidence="4">TIGR02234 family membrane protein</fullName>
    </submittedName>
</protein>
<dbReference type="InterPro" id="IPR011746">
    <property type="entry name" value="Trp_synth-assoc_CHP"/>
</dbReference>
<feature type="transmembrane region" description="Helical" evidence="2">
    <location>
        <begin position="45"/>
        <end position="67"/>
    </location>
</feature>
<evidence type="ECO:0000256" key="1">
    <source>
        <dbReference type="SAM" id="MobiDB-lite"/>
    </source>
</evidence>
<comment type="caution">
    <text evidence="4">The sequence shown here is derived from an EMBL/GenBank/DDBJ whole genome shotgun (WGS) entry which is preliminary data.</text>
</comment>
<proteinExistence type="predicted"/>
<feature type="transmembrane region" description="Helical" evidence="2">
    <location>
        <begin position="74"/>
        <end position="93"/>
    </location>
</feature>
<organism evidence="4 5">
    <name type="scientific">Actinacidiphila polyblastidii</name>
    <dbReference type="NCBI Taxonomy" id="3110430"/>
    <lineage>
        <taxon>Bacteria</taxon>
        <taxon>Bacillati</taxon>
        <taxon>Actinomycetota</taxon>
        <taxon>Actinomycetes</taxon>
        <taxon>Kitasatosporales</taxon>
        <taxon>Streptomycetaceae</taxon>
        <taxon>Actinacidiphila</taxon>
    </lineage>
</organism>
<evidence type="ECO:0000313" key="4">
    <source>
        <dbReference type="EMBL" id="MEE4541539.1"/>
    </source>
</evidence>
<name>A0ABU7P6U6_9ACTN</name>
<reference evidence="4 5" key="1">
    <citation type="submission" date="2023-12" db="EMBL/GenBank/DDBJ databases">
        <title>Streptomyces sp. V4-01.</title>
        <authorList>
            <person name="Somphong A."/>
            <person name="Phongsopitanun W."/>
        </authorList>
    </citation>
    <scope>NUCLEOTIDE SEQUENCE [LARGE SCALE GENOMIC DNA]</scope>
    <source>
        <strain evidence="4 5">V4-01</strain>
    </source>
</reference>
<feature type="compositionally biased region" description="Basic and acidic residues" evidence="1">
    <location>
        <begin position="177"/>
        <end position="196"/>
    </location>
</feature>
<dbReference type="EMBL" id="JAZEWV010000003">
    <property type="protein sequence ID" value="MEE4541539.1"/>
    <property type="molecule type" value="Genomic_DNA"/>
</dbReference>
<accession>A0ABU7P6U6</accession>
<evidence type="ECO:0000313" key="5">
    <source>
        <dbReference type="Proteomes" id="UP001344658"/>
    </source>
</evidence>
<dbReference type="InterPro" id="IPR019051">
    <property type="entry name" value="Trp_biosyn_TM_oprn/chp"/>
</dbReference>
<gene>
    <name evidence="4" type="ORF">V2S66_06090</name>
</gene>
<keyword evidence="3" id="KW-0732">Signal</keyword>
<keyword evidence="2" id="KW-0812">Transmembrane</keyword>
<evidence type="ECO:0000256" key="2">
    <source>
        <dbReference type="SAM" id="Phobius"/>
    </source>
</evidence>
<feature type="chain" id="PRO_5047299296" evidence="3">
    <location>
        <begin position="22"/>
        <end position="196"/>
    </location>
</feature>
<feature type="region of interest" description="Disordered" evidence="1">
    <location>
        <begin position="154"/>
        <end position="196"/>
    </location>
</feature>
<feature type="transmembrane region" description="Helical" evidence="2">
    <location>
        <begin position="124"/>
        <end position="143"/>
    </location>
</feature>
<keyword evidence="2" id="KW-1133">Transmembrane helix</keyword>